<evidence type="ECO:0000259" key="5">
    <source>
        <dbReference type="Pfam" id="PF00370"/>
    </source>
</evidence>
<dbReference type="GO" id="GO:0004856">
    <property type="term" value="F:D-xylulokinase activity"/>
    <property type="evidence" value="ECO:0007669"/>
    <property type="project" value="UniProtKB-EC"/>
</dbReference>
<dbReference type="Pfam" id="PF02782">
    <property type="entry name" value="FGGY_C"/>
    <property type="match status" value="1"/>
</dbReference>
<dbReference type="EC" id="2.7.1.17" evidence="7"/>
<protein>
    <submittedName>
        <fullName evidence="7">Xylulose kinase</fullName>
        <ecNumber evidence="7">2.7.1.17</ecNumber>
    </submittedName>
</protein>
<evidence type="ECO:0000313" key="7">
    <source>
        <dbReference type="EMBL" id="VWL91742.1"/>
    </source>
</evidence>
<dbReference type="SUPFAM" id="SSF53067">
    <property type="entry name" value="Actin-like ATPase domain"/>
    <property type="match status" value="2"/>
</dbReference>
<feature type="domain" description="Carbohydrate kinase FGGY N-terminal" evidence="5">
    <location>
        <begin position="4"/>
        <end position="245"/>
    </location>
</feature>
<keyword evidence="4 7" id="KW-0418">Kinase</keyword>
<dbReference type="CDD" id="cd07808">
    <property type="entry name" value="ASKHA_NBD_FGGY_EcXK-like"/>
    <property type="match status" value="1"/>
</dbReference>
<proteinExistence type="inferred from homology"/>
<dbReference type="InterPro" id="IPR050406">
    <property type="entry name" value="FGGY_Carb_Kinase"/>
</dbReference>
<dbReference type="Pfam" id="PF00370">
    <property type="entry name" value="FGGY_N"/>
    <property type="match status" value="1"/>
</dbReference>
<organism evidence="7 8">
    <name type="scientific">Collinsella aerofaciens</name>
    <dbReference type="NCBI Taxonomy" id="74426"/>
    <lineage>
        <taxon>Bacteria</taxon>
        <taxon>Bacillati</taxon>
        <taxon>Actinomycetota</taxon>
        <taxon>Coriobacteriia</taxon>
        <taxon>Coriobacteriales</taxon>
        <taxon>Coriobacteriaceae</taxon>
        <taxon>Collinsella</taxon>
    </lineage>
</organism>
<evidence type="ECO:0000256" key="1">
    <source>
        <dbReference type="ARBA" id="ARBA00009156"/>
    </source>
</evidence>
<evidence type="ECO:0000256" key="3">
    <source>
        <dbReference type="ARBA" id="ARBA00022679"/>
    </source>
</evidence>
<dbReference type="EMBL" id="CABWIE010000010">
    <property type="protein sequence ID" value="VWL91742.1"/>
    <property type="molecule type" value="Genomic_DNA"/>
</dbReference>
<keyword evidence="2" id="KW-0859">Xylose metabolism</keyword>
<gene>
    <name evidence="7" type="primary">xylB</name>
    <name evidence="7" type="ORF">KCJAJFAP_02020</name>
</gene>
<dbReference type="InterPro" id="IPR018484">
    <property type="entry name" value="FGGY_N"/>
</dbReference>
<dbReference type="PANTHER" id="PTHR43095">
    <property type="entry name" value="SUGAR KINASE"/>
    <property type="match status" value="1"/>
</dbReference>
<keyword evidence="2" id="KW-0119">Carbohydrate metabolism</keyword>
<evidence type="ECO:0000313" key="8">
    <source>
        <dbReference type="Proteomes" id="UP000361836"/>
    </source>
</evidence>
<accession>A0A5K1ITC3</accession>
<keyword evidence="8" id="KW-1185">Reference proteome</keyword>
<dbReference type="AlphaFoldDB" id="A0A5K1ITC3"/>
<evidence type="ECO:0000256" key="2">
    <source>
        <dbReference type="ARBA" id="ARBA00022629"/>
    </source>
</evidence>
<dbReference type="PIRSF" id="PIRSF000538">
    <property type="entry name" value="GlpK"/>
    <property type="match status" value="1"/>
</dbReference>
<dbReference type="PANTHER" id="PTHR43095:SF5">
    <property type="entry name" value="XYLULOSE KINASE"/>
    <property type="match status" value="1"/>
</dbReference>
<comment type="similarity">
    <text evidence="1">Belongs to the FGGY kinase family.</text>
</comment>
<dbReference type="InterPro" id="IPR018485">
    <property type="entry name" value="FGGY_C"/>
</dbReference>
<reference evidence="7 8" key="1">
    <citation type="submission" date="2019-10" db="EMBL/GenBank/DDBJ databases">
        <authorList>
            <person name="Wolf R A."/>
        </authorList>
    </citation>
    <scope>NUCLEOTIDE SEQUENCE [LARGE SCALE GENOMIC DNA]</scope>
    <source>
        <strain evidence="7">Collinsella_aerofaciens_MC2</strain>
    </source>
</reference>
<dbReference type="InterPro" id="IPR043129">
    <property type="entry name" value="ATPase_NBD"/>
</dbReference>
<feature type="domain" description="Carbohydrate kinase FGGY C-terminal" evidence="6">
    <location>
        <begin position="256"/>
        <end position="438"/>
    </location>
</feature>
<dbReference type="InterPro" id="IPR000577">
    <property type="entry name" value="Carb_kinase_FGGY"/>
</dbReference>
<evidence type="ECO:0000259" key="6">
    <source>
        <dbReference type="Pfam" id="PF02782"/>
    </source>
</evidence>
<dbReference type="Proteomes" id="UP000361836">
    <property type="component" value="Unassembled WGS sequence"/>
</dbReference>
<evidence type="ECO:0000256" key="4">
    <source>
        <dbReference type="ARBA" id="ARBA00022777"/>
    </source>
</evidence>
<dbReference type="GO" id="GO:0042732">
    <property type="term" value="P:D-xylose metabolic process"/>
    <property type="evidence" value="ECO:0007669"/>
    <property type="project" value="UniProtKB-KW"/>
</dbReference>
<keyword evidence="3 7" id="KW-0808">Transferase</keyword>
<sequence length="491" mass="52835">MGALYLGVDVGTSSVKLTCIDESGKVVATASEAYECSEPHPGWREIEPGIWWDAVCSACALLGKKVDLSLIEGVGATGQMHTTVLVDAAGVPTCPAIMWNDQRTIDTVFNEKQWALAVGLPQVASFLSTGVPAMNLAWMAKNNPAALSKSEVFLSVSDWIALKFGGYPGMDYCGASTTGLFDNKKQTWIDEVCEHFGVPESLLPAVEPSDKVIGVVSERASAETGIPADASIVRGTGDNPAAAICTGCLLEGIPTISLGTSGVLMYSAEGVELPDVGKPVLFKWGNTLKTQVQLSIRSCGGAKEWWYGQILDSDSYDLEDKAVEDPFYEMRDLMFYPHLSGEKVLHGCPSVRGAFLGLDLDTTRSELERALMEGTAYALRELKESVNHSQEWFGIRLVGGGAKNDFWAQTLSNVLGIDLVRMESSGAGQGAALLALSASCGQDLADVAAGVCKRLDSVEKSDKVHEIYNVRFDRYMRIFKALENIYELKSA</sequence>
<name>A0A5K1ITC3_9ACTN</name>
<dbReference type="Gene3D" id="3.30.420.40">
    <property type="match status" value="2"/>
</dbReference>